<evidence type="ECO:0000313" key="2">
    <source>
        <dbReference type="EMBL" id="MDG0808725.1"/>
    </source>
</evidence>
<protein>
    <submittedName>
        <fullName evidence="2">FAD-dependent oxidoreductase</fullName>
    </submittedName>
</protein>
<dbReference type="SUPFAM" id="SSF51905">
    <property type="entry name" value="FAD/NAD(P)-binding domain"/>
    <property type="match status" value="1"/>
</dbReference>
<keyword evidence="3" id="KW-1185">Reference proteome</keyword>
<name>A0A9X4KPX9_9BACL</name>
<dbReference type="AlphaFoldDB" id="A0A9X4KPX9"/>
<evidence type="ECO:0000259" key="1">
    <source>
        <dbReference type="Pfam" id="PF01266"/>
    </source>
</evidence>
<dbReference type="RefSeq" id="WP_277529489.1">
    <property type="nucleotide sequence ID" value="NZ_JAPDIA010000002.1"/>
</dbReference>
<sequence>MRRTLLVLGGGIVGLSCAFEALKQGWRAIVVDRGEIGGQASGAAAGMLAPFL</sequence>
<gene>
    <name evidence="2" type="ORF">OMP40_04470</name>
</gene>
<dbReference type="Pfam" id="PF01266">
    <property type="entry name" value="DAO"/>
    <property type="match status" value="1"/>
</dbReference>
<dbReference type="InterPro" id="IPR006076">
    <property type="entry name" value="FAD-dep_OxRdtase"/>
</dbReference>
<evidence type="ECO:0000313" key="3">
    <source>
        <dbReference type="Proteomes" id="UP001153404"/>
    </source>
</evidence>
<proteinExistence type="predicted"/>
<feature type="domain" description="FAD dependent oxidoreductase" evidence="1">
    <location>
        <begin position="5"/>
        <end position="51"/>
    </location>
</feature>
<dbReference type="EMBL" id="JAPDIA010000002">
    <property type="protein sequence ID" value="MDG0808725.1"/>
    <property type="molecule type" value="Genomic_DNA"/>
</dbReference>
<organism evidence="2 3">
    <name type="scientific">Cohnella rhizosphaerae</name>
    <dbReference type="NCBI Taxonomy" id="1457232"/>
    <lineage>
        <taxon>Bacteria</taxon>
        <taxon>Bacillati</taxon>
        <taxon>Bacillota</taxon>
        <taxon>Bacilli</taxon>
        <taxon>Bacillales</taxon>
        <taxon>Paenibacillaceae</taxon>
        <taxon>Cohnella</taxon>
    </lineage>
</organism>
<dbReference type="PROSITE" id="PS51257">
    <property type="entry name" value="PROKAR_LIPOPROTEIN"/>
    <property type="match status" value="1"/>
</dbReference>
<comment type="caution">
    <text evidence="2">The sequence shown here is derived from an EMBL/GenBank/DDBJ whole genome shotgun (WGS) entry which is preliminary data.</text>
</comment>
<reference evidence="2" key="1">
    <citation type="submission" date="2022-10" db="EMBL/GenBank/DDBJ databases">
        <title>Comparative genomic analysis of Cohnella hashimotonis sp. nov., isolated from the International Space Station.</title>
        <authorList>
            <person name="Simpson A."/>
            <person name="Venkateswaran K."/>
        </authorList>
    </citation>
    <scope>NUCLEOTIDE SEQUENCE</scope>
    <source>
        <strain evidence="2">DSM 28161</strain>
    </source>
</reference>
<dbReference type="Gene3D" id="3.50.50.60">
    <property type="entry name" value="FAD/NAD(P)-binding domain"/>
    <property type="match status" value="1"/>
</dbReference>
<accession>A0A9X4KPX9</accession>
<dbReference type="Proteomes" id="UP001153404">
    <property type="component" value="Unassembled WGS sequence"/>
</dbReference>
<dbReference type="InterPro" id="IPR036188">
    <property type="entry name" value="FAD/NAD-bd_sf"/>
</dbReference>